<sequence>MSRPAPLTRAATSNETKDTWNIQYMHNFDIDNLLGCESLPYPDGHIRDPIGWLSPTFDPLSTLPDPLQWEITPSPPSSSANTVSPALTEEDAAHVDNFLWLGVDSPVLPPDMIITSLAAIAGMPPDPDPDPGPMPPATPSTVPTAPSASPLLASSAFNLFSPTTVYTTPSASPPTLKRRFSIMDLPDQSQDPTPGPSDPRPTKRPCITTSFPGESAFQLDPAIAPLQLTESTGQQMGKPRKPRPDYSLCKCEGGLTSKPARHWRVCPYNPEAGAQPFGCDFCDKRFGREDNKKRHIKEYH</sequence>
<evidence type="ECO:0000313" key="4">
    <source>
        <dbReference type="EMBL" id="KIO19867.1"/>
    </source>
</evidence>
<evidence type="ECO:0000313" key="5">
    <source>
        <dbReference type="Proteomes" id="UP000054248"/>
    </source>
</evidence>
<reference evidence="4 5" key="1">
    <citation type="submission" date="2014-04" db="EMBL/GenBank/DDBJ databases">
        <authorList>
            <consortium name="DOE Joint Genome Institute"/>
            <person name="Kuo A."/>
            <person name="Girlanda M."/>
            <person name="Perotto S."/>
            <person name="Kohler A."/>
            <person name="Nagy L.G."/>
            <person name="Floudas D."/>
            <person name="Copeland A."/>
            <person name="Barry K.W."/>
            <person name="Cichocki N."/>
            <person name="Veneault-Fourrey C."/>
            <person name="LaButti K."/>
            <person name="Lindquist E.A."/>
            <person name="Lipzen A."/>
            <person name="Lundell T."/>
            <person name="Morin E."/>
            <person name="Murat C."/>
            <person name="Sun H."/>
            <person name="Tunlid A."/>
            <person name="Henrissat B."/>
            <person name="Grigoriev I.V."/>
            <person name="Hibbett D.S."/>
            <person name="Martin F."/>
            <person name="Nordberg H.P."/>
            <person name="Cantor M.N."/>
            <person name="Hua S.X."/>
        </authorList>
    </citation>
    <scope>NUCLEOTIDE SEQUENCE [LARGE SCALE GENOMIC DNA]</scope>
    <source>
        <strain evidence="4 5">MUT 4182</strain>
    </source>
</reference>
<feature type="domain" description="C2H2-type" evidence="3">
    <location>
        <begin position="277"/>
        <end position="300"/>
    </location>
</feature>
<dbReference type="HOGENOM" id="CLU_928110_0_0_1"/>
<feature type="region of interest" description="Disordered" evidence="2">
    <location>
        <begin position="120"/>
        <end position="148"/>
    </location>
</feature>
<keyword evidence="1" id="KW-0862">Zinc</keyword>
<feature type="compositionally biased region" description="Low complexity" evidence="2">
    <location>
        <begin position="139"/>
        <end position="148"/>
    </location>
</feature>
<keyword evidence="1" id="KW-0479">Metal-binding</keyword>
<organism evidence="4 5">
    <name type="scientific">Tulasnella calospora MUT 4182</name>
    <dbReference type="NCBI Taxonomy" id="1051891"/>
    <lineage>
        <taxon>Eukaryota</taxon>
        <taxon>Fungi</taxon>
        <taxon>Dikarya</taxon>
        <taxon>Basidiomycota</taxon>
        <taxon>Agaricomycotina</taxon>
        <taxon>Agaricomycetes</taxon>
        <taxon>Cantharellales</taxon>
        <taxon>Tulasnellaceae</taxon>
        <taxon>Tulasnella</taxon>
    </lineage>
</organism>
<gene>
    <name evidence="4" type="ORF">M407DRAFT_30481</name>
</gene>
<dbReference type="Gene3D" id="3.30.160.60">
    <property type="entry name" value="Classic Zinc Finger"/>
    <property type="match status" value="1"/>
</dbReference>
<feature type="region of interest" description="Disordered" evidence="2">
    <location>
        <begin position="185"/>
        <end position="209"/>
    </location>
</feature>
<evidence type="ECO:0000256" key="2">
    <source>
        <dbReference type="SAM" id="MobiDB-lite"/>
    </source>
</evidence>
<dbReference type="Proteomes" id="UP000054248">
    <property type="component" value="Unassembled WGS sequence"/>
</dbReference>
<dbReference type="SUPFAM" id="SSF57667">
    <property type="entry name" value="beta-beta-alpha zinc fingers"/>
    <property type="match status" value="1"/>
</dbReference>
<dbReference type="AlphaFoldDB" id="A0A0C3LEL5"/>
<evidence type="ECO:0000259" key="3">
    <source>
        <dbReference type="PROSITE" id="PS50157"/>
    </source>
</evidence>
<accession>A0A0C3LEL5</accession>
<keyword evidence="5" id="KW-1185">Reference proteome</keyword>
<dbReference type="EMBL" id="KN823199">
    <property type="protein sequence ID" value="KIO19867.1"/>
    <property type="molecule type" value="Genomic_DNA"/>
</dbReference>
<name>A0A0C3LEL5_9AGAM</name>
<dbReference type="PROSITE" id="PS00028">
    <property type="entry name" value="ZINC_FINGER_C2H2_1"/>
    <property type="match status" value="1"/>
</dbReference>
<dbReference type="InterPro" id="IPR013087">
    <property type="entry name" value="Znf_C2H2_type"/>
</dbReference>
<feature type="compositionally biased region" description="Pro residues" evidence="2">
    <location>
        <begin position="124"/>
        <end position="138"/>
    </location>
</feature>
<reference evidence="5" key="2">
    <citation type="submission" date="2015-01" db="EMBL/GenBank/DDBJ databases">
        <title>Evolutionary Origins and Diversification of the Mycorrhizal Mutualists.</title>
        <authorList>
            <consortium name="DOE Joint Genome Institute"/>
            <consortium name="Mycorrhizal Genomics Consortium"/>
            <person name="Kohler A."/>
            <person name="Kuo A."/>
            <person name="Nagy L.G."/>
            <person name="Floudas D."/>
            <person name="Copeland A."/>
            <person name="Barry K.W."/>
            <person name="Cichocki N."/>
            <person name="Veneault-Fourrey C."/>
            <person name="LaButti K."/>
            <person name="Lindquist E.A."/>
            <person name="Lipzen A."/>
            <person name="Lundell T."/>
            <person name="Morin E."/>
            <person name="Murat C."/>
            <person name="Riley R."/>
            <person name="Ohm R."/>
            <person name="Sun H."/>
            <person name="Tunlid A."/>
            <person name="Henrissat B."/>
            <person name="Grigoriev I.V."/>
            <person name="Hibbett D.S."/>
            <person name="Martin F."/>
        </authorList>
    </citation>
    <scope>NUCLEOTIDE SEQUENCE [LARGE SCALE GENOMIC DNA]</scope>
    <source>
        <strain evidence="5">MUT 4182</strain>
    </source>
</reference>
<dbReference type="PROSITE" id="PS50157">
    <property type="entry name" value="ZINC_FINGER_C2H2_2"/>
    <property type="match status" value="1"/>
</dbReference>
<evidence type="ECO:0000256" key="1">
    <source>
        <dbReference type="PROSITE-ProRule" id="PRU00042"/>
    </source>
</evidence>
<dbReference type="GO" id="GO:0008270">
    <property type="term" value="F:zinc ion binding"/>
    <property type="evidence" value="ECO:0007669"/>
    <property type="project" value="UniProtKB-KW"/>
</dbReference>
<proteinExistence type="predicted"/>
<keyword evidence="1" id="KW-0863">Zinc-finger</keyword>
<dbReference type="OrthoDB" id="3264582at2759"/>
<dbReference type="InterPro" id="IPR036236">
    <property type="entry name" value="Znf_C2H2_sf"/>
</dbReference>
<protein>
    <recommendedName>
        <fullName evidence="3">C2H2-type domain-containing protein</fullName>
    </recommendedName>
</protein>